<dbReference type="RefSeq" id="WP_154729415.1">
    <property type="nucleotide sequence ID" value="NZ_SZYE01000060.1"/>
</dbReference>
<keyword evidence="2 4" id="KW-0238">DNA-binding</keyword>
<evidence type="ECO:0000259" key="5">
    <source>
        <dbReference type="PROSITE" id="PS50977"/>
    </source>
</evidence>
<keyword evidence="1" id="KW-0805">Transcription regulation</keyword>
<feature type="DNA-binding region" description="H-T-H motif" evidence="4">
    <location>
        <begin position="38"/>
        <end position="57"/>
    </location>
</feature>
<dbReference type="PROSITE" id="PS01081">
    <property type="entry name" value="HTH_TETR_1"/>
    <property type="match status" value="1"/>
</dbReference>
<dbReference type="GO" id="GO:0000976">
    <property type="term" value="F:transcription cis-regulatory region binding"/>
    <property type="evidence" value="ECO:0007669"/>
    <property type="project" value="TreeGrafter"/>
</dbReference>
<evidence type="ECO:0000256" key="2">
    <source>
        <dbReference type="ARBA" id="ARBA00023125"/>
    </source>
</evidence>
<dbReference type="SUPFAM" id="SSF46689">
    <property type="entry name" value="Homeodomain-like"/>
    <property type="match status" value="1"/>
</dbReference>
<evidence type="ECO:0000313" key="7">
    <source>
        <dbReference type="Proteomes" id="UP000308121"/>
    </source>
</evidence>
<dbReference type="Pfam" id="PF00440">
    <property type="entry name" value="TetR_N"/>
    <property type="match status" value="1"/>
</dbReference>
<dbReference type="Proteomes" id="UP000308121">
    <property type="component" value="Unassembled WGS sequence"/>
</dbReference>
<evidence type="ECO:0000256" key="1">
    <source>
        <dbReference type="ARBA" id="ARBA00023015"/>
    </source>
</evidence>
<proteinExistence type="predicted"/>
<accession>A0A7Z8NQT5</accession>
<dbReference type="PROSITE" id="PS50977">
    <property type="entry name" value="HTH_TETR_2"/>
    <property type="match status" value="1"/>
</dbReference>
<evidence type="ECO:0000256" key="4">
    <source>
        <dbReference type="PROSITE-ProRule" id="PRU00335"/>
    </source>
</evidence>
<organism evidence="6 7">
    <name type="scientific">Cellulomonas hominis</name>
    <dbReference type="NCBI Taxonomy" id="156981"/>
    <lineage>
        <taxon>Bacteria</taxon>
        <taxon>Bacillati</taxon>
        <taxon>Actinomycetota</taxon>
        <taxon>Actinomycetes</taxon>
        <taxon>Micrococcales</taxon>
        <taxon>Cellulomonadaceae</taxon>
        <taxon>Cellulomonas</taxon>
    </lineage>
</organism>
<dbReference type="InterPro" id="IPR050109">
    <property type="entry name" value="HTH-type_TetR-like_transc_reg"/>
</dbReference>
<dbReference type="GO" id="GO:0003700">
    <property type="term" value="F:DNA-binding transcription factor activity"/>
    <property type="evidence" value="ECO:0007669"/>
    <property type="project" value="TreeGrafter"/>
</dbReference>
<reference evidence="6 7" key="1">
    <citation type="submission" date="2019-05" db="EMBL/GenBank/DDBJ databases">
        <title>Genome sequence of Cellulomonas hominis strain CS1.</title>
        <authorList>
            <person name="Belmont J."/>
            <person name="Maclea K.S."/>
        </authorList>
    </citation>
    <scope>NUCLEOTIDE SEQUENCE [LARGE SCALE GENOMIC DNA]</scope>
    <source>
        <strain evidence="6 7">CS1</strain>
    </source>
</reference>
<dbReference type="InterPro" id="IPR001647">
    <property type="entry name" value="HTH_TetR"/>
</dbReference>
<sequence>MSTAERSPRTVLDPERRRAELLDAAERAYAERGLSRTTVSDVARVAGVTRGLVYHYFPTTEDLLDAVLARRVEAFVASVRAWDDTRTVGDVEGALRDVIALFRAETTPVDPVRADLRRPENAALYQRFVDAAVAAVVDTLQVTTVEAYSARHGLAIEHVRATFVVLVHGLVGLVRTEPEVPDAVLAALVRQTLRLDMVGRTLPPPEQAAPTPPA</sequence>
<evidence type="ECO:0000256" key="3">
    <source>
        <dbReference type="ARBA" id="ARBA00023163"/>
    </source>
</evidence>
<dbReference type="InterPro" id="IPR009057">
    <property type="entry name" value="Homeodomain-like_sf"/>
</dbReference>
<dbReference type="Gene3D" id="1.10.357.10">
    <property type="entry name" value="Tetracycline Repressor, domain 2"/>
    <property type="match status" value="1"/>
</dbReference>
<name>A0A7Z8NQT5_9CELL</name>
<dbReference type="PANTHER" id="PTHR30055">
    <property type="entry name" value="HTH-TYPE TRANSCRIPTIONAL REGULATOR RUTR"/>
    <property type="match status" value="1"/>
</dbReference>
<comment type="caution">
    <text evidence="6">The sequence shown here is derived from an EMBL/GenBank/DDBJ whole genome shotgun (WGS) entry which is preliminary data.</text>
</comment>
<evidence type="ECO:0000313" key="6">
    <source>
        <dbReference type="EMBL" id="TKR23793.1"/>
    </source>
</evidence>
<dbReference type="InterPro" id="IPR023772">
    <property type="entry name" value="DNA-bd_HTH_TetR-type_CS"/>
</dbReference>
<dbReference type="EMBL" id="SZYE01000060">
    <property type="protein sequence ID" value="TKR23793.1"/>
    <property type="molecule type" value="Genomic_DNA"/>
</dbReference>
<gene>
    <name evidence="6" type="ORF">FA014_09325</name>
</gene>
<keyword evidence="3" id="KW-0804">Transcription</keyword>
<dbReference type="PRINTS" id="PR00455">
    <property type="entry name" value="HTHTETR"/>
</dbReference>
<dbReference type="AlphaFoldDB" id="A0A7Z8NQT5"/>
<dbReference type="PANTHER" id="PTHR30055:SF234">
    <property type="entry name" value="HTH-TYPE TRANSCRIPTIONAL REGULATOR BETI"/>
    <property type="match status" value="1"/>
</dbReference>
<dbReference type="OrthoDB" id="3196926at2"/>
<feature type="domain" description="HTH tetR-type" evidence="5">
    <location>
        <begin position="15"/>
        <end position="75"/>
    </location>
</feature>
<protein>
    <submittedName>
        <fullName evidence="6">TetR/AcrR family transcriptional regulator</fullName>
    </submittedName>
</protein>